<accession>A0ABR2J368</accession>
<proteinExistence type="predicted"/>
<evidence type="ECO:0000313" key="2">
    <source>
        <dbReference type="Proteomes" id="UP001470230"/>
    </source>
</evidence>
<dbReference type="Proteomes" id="UP001470230">
    <property type="component" value="Unassembled WGS sequence"/>
</dbReference>
<gene>
    <name evidence="1" type="ORF">M9Y10_007812</name>
</gene>
<dbReference type="SUPFAM" id="SSF48403">
    <property type="entry name" value="Ankyrin repeat"/>
    <property type="match status" value="1"/>
</dbReference>
<keyword evidence="2" id="KW-1185">Reference proteome</keyword>
<dbReference type="PANTHER" id="PTHR24159:SF5">
    <property type="entry name" value="ANK_REP_REGION DOMAIN-CONTAINING PROTEIN"/>
    <property type="match status" value="1"/>
</dbReference>
<organism evidence="1 2">
    <name type="scientific">Tritrichomonas musculus</name>
    <dbReference type="NCBI Taxonomy" id="1915356"/>
    <lineage>
        <taxon>Eukaryota</taxon>
        <taxon>Metamonada</taxon>
        <taxon>Parabasalia</taxon>
        <taxon>Tritrichomonadida</taxon>
        <taxon>Tritrichomonadidae</taxon>
        <taxon>Tritrichomonas</taxon>
    </lineage>
</organism>
<reference evidence="1 2" key="1">
    <citation type="submission" date="2024-04" db="EMBL/GenBank/DDBJ databases">
        <title>Tritrichomonas musculus Genome.</title>
        <authorList>
            <person name="Alves-Ferreira E."/>
            <person name="Grigg M."/>
            <person name="Lorenzi H."/>
            <person name="Galac M."/>
        </authorList>
    </citation>
    <scope>NUCLEOTIDE SEQUENCE [LARGE SCALE GENOMIC DNA]</scope>
    <source>
        <strain evidence="1 2">EAF2021</strain>
    </source>
</reference>
<evidence type="ECO:0000313" key="1">
    <source>
        <dbReference type="EMBL" id="KAK8872054.1"/>
    </source>
</evidence>
<sequence length="360" mass="43048">MKQLNTILLQYIDDVNDEDGIQNNFESLTNFIEENKISESKEELGVFLRLMSVFTSHHHRNPDFFNKIDKIIVFFKEKIKQFFCNEELFDMFESCKPIVVIFIENDMILINENIINLLFQRGFYYNAYFFIQIEKFLDEQRRNQLKRMLLQRDPNIFENFKEKQRIGENEDYICKLIREDSIDDFISYVNRINLPLSSKIKKSIFETNGFLRLHSASLIEYSAFCGSIQIFNYLRMNNVELKPFLWNCAIYSRNYEMIHLLEELHVEPIINDKCLNCLSVALKCHHNEIAEYIQNNIMTNNNNDNLLEDCLCSHNFVFFPEDYNINHFFSCSISNGYLKFVKILMKNEEIDMNGYDIFTI</sequence>
<dbReference type="PANTHER" id="PTHR24159">
    <property type="match status" value="1"/>
</dbReference>
<dbReference type="EMBL" id="JAPFFF010000013">
    <property type="protein sequence ID" value="KAK8872054.1"/>
    <property type="molecule type" value="Genomic_DNA"/>
</dbReference>
<evidence type="ECO:0008006" key="3">
    <source>
        <dbReference type="Google" id="ProtNLM"/>
    </source>
</evidence>
<name>A0ABR2J368_9EUKA</name>
<protein>
    <recommendedName>
        <fullName evidence="3">DUF3447 domain-containing protein</fullName>
    </recommendedName>
</protein>
<dbReference type="InterPro" id="IPR036770">
    <property type="entry name" value="Ankyrin_rpt-contain_sf"/>
</dbReference>
<comment type="caution">
    <text evidence="1">The sequence shown here is derived from an EMBL/GenBank/DDBJ whole genome shotgun (WGS) entry which is preliminary data.</text>
</comment>